<feature type="compositionally biased region" description="Basic and acidic residues" evidence="1">
    <location>
        <begin position="157"/>
        <end position="169"/>
    </location>
</feature>
<feature type="region of interest" description="Disordered" evidence="1">
    <location>
        <begin position="142"/>
        <end position="169"/>
    </location>
</feature>
<reference evidence="3" key="1">
    <citation type="journal article" date="2019" name="Int. J. Syst. Evol. Microbiol.">
        <title>The Global Catalogue of Microorganisms (GCM) 10K type strain sequencing project: providing services to taxonomists for standard genome sequencing and annotation.</title>
        <authorList>
            <consortium name="The Broad Institute Genomics Platform"/>
            <consortium name="The Broad Institute Genome Sequencing Center for Infectious Disease"/>
            <person name="Wu L."/>
            <person name="Ma J."/>
        </authorList>
    </citation>
    <scope>NUCLEOTIDE SEQUENCE [LARGE SCALE GENOMIC DNA]</scope>
    <source>
        <strain evidence="3">CCUG 53903</strain>
    </source>
</reference>
<evidence type="ECO:0000256" key="1">
    <source>
        <dbReference type="SAM" id="MobiDB-lite"/>
    </source>
</evidence>
<evidence type="ECO:0000313" key="3">
    <source>
        <dbReference type="Proteomes" id="UP001596058"/>
    </source>
</evidence>
<accession>A0ABW1CCH5</accession>
<evidence type="ECO:0000313" key="2">
    <source>
        <dbReference type="EMBL" id="MFC5822318.1"/>
    </source>
</evidence>
<feature type="compositionally biased region" description="Polar residues" evidence="1">
    <location>
        <begin position="142"/>
        <end position="153"/>
    </location>
</feature>
<comment type="caution">
    <text evidence="2">The sequence shown here is derived from an EMBL/GenBank/DDBJ whole genome shotgun (WGS) entry which is preliminary data.</text>
</comment>
<name>A0ABW1CCH5_9ACTN</name>
<dbReference type="RefSeq" id="WP_379511874.1">
    <property type="nucleotide sequence ID" value="NZ_JBHSPA010000003.1"/>
</dbReference>
<proteinExistence type="predicted"/>
<protein>
    <submittedName>
        <fullName evidence="2">Uncharacterized protein</fullName>
    </submittedName>
</protein>
<sequence>MQTGSVRRILAVKPEGPWLVLINGTTWNVESRDTEMNRSLTWSSIGLLPLLERPREEVQRQAGHALGPGDPDLAEVLRAIIQCALAGPSEYWISRALPWVIADEVGLFAGLLREIAIGRSSTQATQHAAKRLLKQNVIGLPNSTNVVGSSEASPSEVPERGNERAGPRR</sequence>
<organism evidence="2 3">
    <name type="scientific">Nonomuraea insulae</name>
    <dbReference type="NCBI Taxonomy" id="1616787"/>
    <lineage>
        <taxon>Bacteria</taxon>
        <taxon>Bacillati</taxon>
        <taxon>Actinomycetota</taxon>
        <taxon>Actinomycetes</taxon>
        <taxon>Streptosporangiales</taxon>
        <taxon>Streptosporangiaceae</taxon>
        <taxon>Nonomuraea</taxon>
    </lineage>
</organism>
<dbReference type="Proteomes" id="UP001596058">
    <property type="component" value="Unassembled WGS sequence"/>
</dbReference>
<keyword evidence="3" id="KW-1185">Reference proteome</keyword>
<dbReference type="EMBL" id="JBHSPA010000003">
    <property type="protein sequence ID" value="MFC5822318.1"/>
    <property type="molecule type" value="Genomic_DNA"/>
</dbReference>
<gene>
    <name evidence="2" type="ORF">ACFPZ3_00485</name>
</gene>